<feature type="transmembrane region" description="Helical" evidence="2">
    <location>
        <begin position="152"/>
        <end position="172"/>
    </location>
</feature>
<dbReference type="RefSeq" id="WP_045274871.1">
    <property type="nucleotide sequence ID" value="NZ_BAAAUP010000003.1"/>
</dbReference>
<evidence type="ECO:0000259" key="3">
    <source>
        <dbReference type="Pfam" id="PF10099"/>
    </source>
</evidence>
<feature type="domain" description="Anti-sigma K factor RskA C-terminal" evidence="3">
    <location>
        <begin position="155"/>
        <end position="279"/>
    </location>
</feature>
<keyword evidence="5" id="KW-1185">Reference proteome</keyword>
<dbReference type="OrthoDB" id="4328740at2"/>
<gene>
    <name evidence="4" type="ORF">RS81_00907</name>
</gene>
<name>A0A0M2H9N7_9MICO</name>
<dbReference type="AlphaFoldDB" id="A0A0M2H9N7"/>
<keyword evidence="2" id="KW-0812">Transmembrane</keyword>
<keyword evidence="2" id="KW-0472">Membrane</keyword>
<protein>
    <submittedName>
        <fullName evidence="4">Anti-sigma-K factor rskA</fullName>
    </submittedName>
</protein>
<evidence type="ECO:0000256" key="1">
    <source>
        <dbReference type="SAM" id="MobiDB-lite"/>
    </source>
</evidence>
<dbReference type="InterPro" id="IPR018764">
    <property type="entry name" value="RskA_C"/>
</dbReference>
<accession>A0A0M2H9N7</accession>
<dbReference type="Pfam" id="PF10099">
    <property type="entry name" value="RskA_C"/>
    <property type="match status" value="1"/>
</dbReference>
<sequence>MSHLDPEQIALLALGEAAASLADCAHLRECEICAAEIDELKVTVEVARTTAADVGLESPPDRVWDAIAAEVGLGSAASAAGAAVADAAFPPPHGTPSSLSGSAPQDDADTDTDAAPGDPRDAAPAPSAYRDTGAAVSDRPAAGRTGRRARGLFALAASLALVAGVGIGAWVINAVNQPTTVAQAALDPFPDHPDAAGVADVEVARDGSRALVVSVEGGVVADTYREVWLIRNDAGALISLGVLDGDSGTFAVPDGVDLDEYSLVDVSVEPIDGDPAHSGDSIVRGELTGL</sequence>
<organism evidence="4 5">
    <name type="scientific">Microbacterium terrae</name>
    <dbReference type="NCBI Taxonomy" id="69369"/>
    <lineage>
        <taxon>Bacteria</taxon>
        <taxon>Bacillati</taxon>
        <taxon>Actinomycetota</taxon>
        <taxon>Actinomycetes</taxon>
        <taxon>Micrococcales</taxon>
        <taxon>Microbacteriaceae</taxon>
        <taxon>Microbacterium</taxon>
    </lineage>
</organism>
<proteinExistence type="predicted"/>
<feature type="compositionally biased region" description="Low complexity" evidence="1">
    <location>
        <begin position="113"/>
        <end position="131"/>
    </location>
</feature>
<comment type="caution">
    <text evidence="4">The sequence shown here is derived from an EMBL/GenBank/DDBJ whole genome shotgun (WGS) entry which is preliminary data.</text>
</comment>
<evidence type="ECO:0000313" key="4">
    <source>
        <dbReference type="EMBL" id="KJL43302.1"/>
    </source>
</evidence>
<dbReference type="STRING" id="92835.RS81_00907"/>
<feature type="region of interest" description="Disordered" evidence="1">
    <location>
        <begin position="87"/>
        <end position="142"/>
    </location>
</feature>
<keyword evidence="2" id="KW-1133">Transmembrane helix</keyword>
<evidence type="ECO:0000256" key="2">
    <source>
        <dbReference type="SAM" id="Phobius"/>
    </source>
</evidence>
<dbReference type="GO" id="GO:0005886">
    <property type="term" value="C:plasma membrane"/>
    <property type="evidence" value="ECO:0007669"/>
    <property type="project" value="InterPro"/>
</dbReference>
<reference evidence="4 5" key="1">
    <citation type="submission" date="2015-02" db="EMBL/GenBank/DDBJ databases">
        <title>Draft genome sequences of ten Microbacterium spp. with emphasis on heavy metal contaminated environments.</title>
        <authorList>
            <person name="Corretto E."/>
        </authorList>
    </citation>
    <scope>NUCLEOTIDE SEQUENCE [LARGE SCALE GENOMIC DNA]</scope>
    <source>
        <strain evidence="4 5">DSM 12510</strain>
    </source>
</reference>
<dbReference type="PATRIC" id="fig|92835.4.peg.925"/>
<dbReference type="Proteomes" id="UP000033956">
    <property type="component" value="Unassembled WGS sequence"/>
</dbReference>
<dbReference type="EMBL" id="JYIZ01000038">
    <property type="protein sequence ID" value="KJL43302.1"/>
    <property type="molecule type" value="Genomic_DNA"/>
</dbReference>
<evidence type="ECO:0000313" key="5">
    <source>
        <dbReference type="Proteomes" id="UP000033956"/>
    </source>
</evidence>